<protein>
    <submittedName>
        <fullName evidence="2">DUF2809 domain-containing protein</fullName>
    </submittedName>
</protein>
<feature type="transmembrane region" description="Helical" evidence="1">
    <location>
        <begin position="34"/>
        <end position="51"/>
    </location>
</feature>
<feature type="transmembrane region" description="Helical" evidence="1">
    <location>
        <begin position="101"/>
        <end position="123"/>
    </location>
</feature>
<evidence type="ECO:0000256" key="1">
    <source>
        <dbReference type="SAM" id="Phobius"/>
    </source>
</evidence>
<dbReference type="RefSeq" id="WP_150415336.1">
    <property type="nucleotide sequence ID" value="NZ_VYQF01000003.1"/>
</dbReference>
<evidence type="ECO:0000313" key="2">
    <source>
        <dbReference type="EMBL" id="KAA9038615.1"/>
    </source>
</evidence>
<keyword evidence="1" id="KW-1133">Transmembrane helix</keyword>
<keyword evidence="1" id="KW-0472">Membrane</keyword>
<feature type="transmembrane region" description="Helical" evidence="1">
    <location>
        <begin position="63"/>
        <end position="81"/>
    </location>
</feature>
<evidence type="ECO:0000313" key="3">
    <source>
        <dbReference type="Proteomes" id="UP000326903"/>
    </source>
</evidence>
<reference evidence="2 3" key="1">
    <citation type="submission" date="2019-09" db="EMBL/GenBank/DDBJ databases">
        <title>Draft genome sequence of Ginsengibacter sp. BR5-29.</title>
        <authorList>
            <person name="Im W.-T."/>
        </authorList>
    </citation>
    <scope>NUCLEOTIDE SEQUENCE [LARGE SCALE GENOMIC DNA]</scope>
    <source>
        <strain evidence="2 3">BR5-29</strain>
    </source>
</reference>
<name>A0A5J5IJR9_9BACT</name>
<dbReference type="Pfam" id="PF10990">
    <property type="entry name" value="DUF2809"/>
    <property type="match status" value="1"/>
</dbReference>
<dbReference type="Proteomes" id="UP000326903">
    <property type="component" value="Unassembled WGS sequence"/>
</dbReference>
<feature type="transmembrane region" description="Helical" evidence="1">
    <location>
        <begin position="7"/>
        <end position="28"/>
    </location>
</feature>
<organism evidence="2 3">
    <name type="scientific">Ginsengibacter hankyongi</name>
    <dbReference type="NCBI Taxonomy" id="2607284"/>
    <lineage>
        <taxon>Bacteria</taxon>
        <taxon>Pseudomonadati</taxon>
        <taxon>Bacteroidota</taxon>
        <taxon>Chitinophagia</taxon>
        <taxon>Chitinophagales</taxon>
        <taxon>Chitinophagaceae</taxon>
        <taxon>Ginsengibacter</taxon>
    </lineage>
</organism>
<dbReference type="EMBL" id="VYQF01000003">
    <property type="protein sequence ID" value="KAA9038615.1"/>
    <property type="molecule type" value="Genomic_DNA"/>
</dbReference>
<accession>A0A5J5IJR9</accession>
<keyword evidence="1" id="KW-0812">Transmembrane</keyword>
<dbReference type="AlphaFoldDB" id="A0A5J5IJR9"/>
<comment type="caution">
    <text evidence="2">The sequence shown here is derived from an EMBL/GenBank/DDBJ whole genome shotgun (WGS) entry which is preliminary data.</text>
</comment>
<keyword evidence="3" id="KW-1185">Reference proteome</keyword>
<dbReference type="InterPro" id="IPR021257">
    <property type="entry name" value="DUF2809"/>
</dbReference>
<proteinExistence type="predicted"/>
<sequence>MSIRFRFNTYYFIIAIIILFAEIIIALFVHDEIIRPYFGDLLVVILIYSFIKSFINTPTLPTAIAVLLFSYIIELSQYFHIINKLGLQRSQLARVIMGTSFGWADLVMYTAGIAVVLLLEITVSNAMKIK</sequence>
<gene>
    <name evidence="2" type="ORF">FW778_13765</name>
</gene>